<feature type="domain" description="HTH lacI-type" evidence="4">
    <location>
        <begin position="3"/>
        <end position="48"/>
    </location>
</feature>
<dbReference type="PANTHER" id="PTHR30146">
    <property type="entry name" value="LACI-RELATED TRANSCRIPTIONAL REPRESSOR"/>
    <property type="match status" value="1"/>
</dbReference>
<dbReference type="InterPro" id="IPR028082">
    <property type="entry name" value="Peripla_BP_I"/>
</dbReference>
<dbReference type="PROSITE" id="PS50932">
    <property type="entry name" value="HTH_LACI_2"/>
    <property type="match status" value="1"/>
</dbReference>
<accession>A0A1N6QX53</accession>
<proteinExistence type="predicted"/>
<evidence type="ECO:0000259" key="4">
    <source>
        <dbReference type="PROSITE" id="PS50932"/>
    </source>
</evidence>
<dbReference type="Proteomes" id="UP000185669">
    <property type="component" value="Unassembled WGS sequence"/>
</dbReference>
<keyword evidence="2" id="KW-0238">DNA-binding</keyword>
<sequence length="347" mass="39206">MGVTLKDIAEKAGVSISTVSRVINNDQSRPVSEHTSEIVWNYVDQLGYNKHKKNNQQNSTTTKSIGFILNDTPKIYNHPFFSVMLEGLEDEARKQGYSIAFSYTQADLEVPAIEHKLVSQEEADGVIIIAEYIEEKFFNELKDSFENIVIFDNRNPDIHDYDAINVQRREAAAEIVEYLVELGHQEIAFIGAALIGSNHDTVVHEDRYLGFADVMKRHGLPIREKYVKKADWEMGLAYEKMKEILELDELPTAVFVASDYMSIGAMRAIHEAGLEIPADISIVSYDNIKMAPFTNPPLTTVHVPKEEIGRQLVKTLIDRINGDIHMPLQIIAPTELKIRKSAAPPRQ</sequence>
<dbReference type="Gene3D" id="1.10.260.40">
    <property type="entry name" value="lambda repressor-like DNA-binding domains"/>
    <property type="match status" value="1"/>
</dbReference>
<evidence type="ECO:0000256" key="3">
    <source>
        <dbReference type="ARBA" id="ARBA00023163"/>
    </source>
</evidence>
<dbReference type="PRINTS" id="PR00036">
    <property type="entry name" value="HTHLACI"/>
</dbReference>
<dbReference type="Pfam" id="PF13377">
    <property type="entry name" value="Peripla_BP_3"/>
    <property type="match status" value="1"/>
</dbReference>
<dbReference type="InterPro" id="IPR046335">
    <property type="entry name" value="LacI/GalR-like_sensor"/>
</dbReference>
<keyword evidence="6" id="KW-1185">Reference proteome</keyword>
<dbReference type="GO" id="GO:0000976">
    <property type="term" value="F:transcription cis-regulatory region binding"/>
    <property type="evidence" value="ECO:0007669"/>
    <property type="project" value="TreeGrafter"/>
</dbReference>
<reference evidence="6" key="1">
    <citation type="submission" date="2017-01" db="EMBL/GenBank/DDBJ databases">
        <authorList>
            <person name="Varghese N."/>
            <person name="Submissions S."/>
        </authorList>
    </citation>
    <scope>NUCLEOTIDE SEQUENCE [LARGE SCALE GENOMIC DNA]</scope>
    <source>
        <strain evidence="6">ATCC 700103</strain>
    </source>
</reference>
<dbReference type="GO" id="GO:0003700">
    <property type="term" value="F:DNA-binding transcription factor activity"/>
    <property type="evidence" value="ECO:0007669"/>
    <property type="project" value="TreeGrafter"/>
</dbReference>
<dbReference type="OrthoDB" id="43195at2"/>
<evidence type="ECO:0000256" key="1">
    <source>
        <dbReference type="ARBA" id="ARBA00023015"/>
    </source>
</evidence>
<dbReference type="PANTHER" id="PTHR30146:SF149">
    <property type="entry name" value="HTH-TYPE TRANSCRIPTIONAL REGULATOR EBGR"/>
    <property type="match status" value="1"/>
</dbReference>
<dbReference type="PROSITE" id="PS00356">
    <property type="entry name" value="HTH_LACI_1"/>
    <property type="match status" value="1"/>
</dbReference>
<evidence type="ECO:0000256" key="2">
    <source>
        <dbReference type="ARBA" id="ARBA00023125"/>
    </source>
</evidence>
<dbReference type="CDD" id="cd01544">
    <property type="entry name" value="PBP1_GalR"/>
    <property type="match status" value="1"/>
</dbReference>
<dbReference type="STRING" id="56779.SAMN05421834_10290"/>
<dbReference type="EMBL" id="FTNC01000002">
    <property type="protein sequence ID" value="SIQ21092.1"/>
    <property type="molecule type" value="Genomic_DNA"/>
</dbReference>
<dbReference type="SUPFAM" id="SSF53822">
    <property type="entry name" value="Periplasmic binding protein-like I"/>
    <property type="match status" value="1"/>
</dbReference>
<gene>
    <name evidence="5" type="ORF">SAMN05421834_10290</name>
</gene>
<keyword evidence="3" id="KW-0804">Transcription</keyword>
<dbReference type="RefSeq" id="WP_076543764.1">
    <property type="nucleotide sequence ID" value="NZ_FTNC01000002.1"/>
</dbReference>
<protein>
    <submittedName>
        <fullName evidence="5">Transcriptional regulator, LacI family</fullName>
    </submittedName>
</protein>
<dbReference type="SMART" id="SM00354">
    <property type="entry name" value="HTH_LACI"/>
    <property type="match status" value="1"/>
</dbReference>
<dbReference type="CDD" id="cd01392">
    <property type="entry name" value="HTH_LacI"/>
    <property type="match status" value="1"/>
</dbReference>
<dbReference type="InterPro" id="IPR010982">
    <property type="entry name" value="Lambda_DNA-bd_dom_sf"/>
</dbReference>
<evidence type="ECO:0000313" key="5">
    <source>
        <dbReference type="EMBL" id="SIQ21092.1"/>
    </source>
</evidence>
<dbReference type="AlphaFoldDB" id="A0A1N6QX53"/>
<dbReference type="SUPFAM" id="SSF47413">
    <property type="entry name" value="lambda repressor-like DNA-binding domains"/>
    <property type="match status" value="1"/>
</dbReference>
<dbReference type="Pfam" id="PF00356">
    <property type="entry name" value="LacI"/>
    <property type="match status" value="1"/>
</dbReference>
<evidence type="ECO:0000313" key="6">
    <source>
        <dbReference type="Proteomes" id="UP000185669"/>
    </source>
</evidence>
<keyword evidence="1" id="KW-0805">Transcription regulation</keyword>
<dbReference type="InterPro" id="IPR000843">
    <property type="entry name" value="HTH_LacI"/>
</dbReference>
<name>A0A1N6QX53_9FIRM</name>
<organism evidence="5 6">
    <name type="scientific">Halanaerobium kushneri</name>
    <dbReference type="NCBI Taxonomy" id="56779"/>
    <lineage>
        <taxon>Bacteria</taxon>
        <taxon>Bacillati</taxon>
        <taxon>Bacillota</taxon>
        <taxon>Clostridia</taxon>
        <taxon>Halanaerobiales</taxon>
        <taxon>Halanaerobiaceae</taxon>
        <taxon>Halanaerobium</taxon>
    </lineage>
</organism>
<dbReference type="Gene3D" id="3.40.50.2300">
    <property type="match status" value="2"/>
</dbReference>